<reference evidence="2" key="1">
    <citation type="journal article" date="2014" name="Int. J. Syst. Evol. Microbiol.">
        <title>Complete genome sequence of Corynebacterium casei LMG S-19264T (=DSM 44701T), isolated from a smear-ripened cheese.</title>
        <authorList>
            <consortium name="US DOE Joint Genome Institute (JGI-PGF)"/>
            <person name="Walter F."/>
            <person name="Albersmeier A."/>
            <person name="Kalinowski J."/>
            <person name="Ruckert C."/>
        </authorList>
    </citation>
    <scope>NUCLEOTIDE SEQUENCE</scope>
    <source>
        <strain evidence="2">KCTC 12343</strain>
    </source>
</reference>
<evidence type="ECO:0008006" key="4">
    <source>
        <dbReference type="Google" id="ProtNLM"/>
    </source>
</evidence>
<feature type="transmembrane region" description="Helical" evidence="1">
    <location>
        <begin position="20"/>
        <end position="40"/>
    </location>
</feature>
<dbReference type="EMBL" id="BMWV01000007">
    <property type="protein sequence ID" value="GGY48223.1"/>
    <property type="molecule type" value="Genomic_DNA"/>
</dbReference>
<dbReference type="AlphaFoldDB" id="A0AA87XTH5"/>
<gene>
    <name evidence="2" type="ORF">GCM10007387_32970</name>
</gene>
<dbReference type="InterPro" id="IPR012902">
    <property type="entry name" value="N_methyl_site"/>
</dbReference>
<protein>
    <recommendedName>
        <fullName evidence="4">Type IV pilus modification protein PilV</fullName>
    </recommendedName>
</protein>
<keyword evidence="1" id="KW-0812">Transmembrane</keyword>
<accession>A0AA87XTH5</accession>
<sequence length="143" mass="15221">MPRTVRRMPPARRVQHGIALLEALIAVVILALGLLGTIGLQARSYSALADSAMRAEATLAADRLVGIMSNDVANLATYQVALGATAPAALAPWSAETAAAIPGARCRVTVVPEAQRTRVEIEIRWRRKQGADDSGHLVTAYIR</sequence>
<evidence type="ECO:0000256" key="1">
    <source>
        <dbReference type="SAM" id="Phobius"/>
    </source>
</evidence>
<organism evidence="2 3">
    <name type="scientific">Pseudoduganella albidiflava</name>
    <dbReference type="NCBI Taxonomy" id="321983"/>
    <lineage>
        <taxon>Bacteria</taxon>
        <taxon>Pseudomonadati</taxon>
        <taxon>Pseudomonadota</taxon>
        <taxon>Betaproteobacteria</taxon>
        <taxon>Burkholderiales</taxon>
        <taxon>Oxalobacteraceae</taxon>
        <taxon>Telluria group</taxon>
        <taxon>Pseudoduganella</taxon>
    </lineage>
</organism>
<name>A0AA87XTH5_9BURK</name>
<dbReference type="Proteomes" id="UP000628442">
    <property type="component" value="Unassembled WGS sequence"/>
</dbReference>
<keyword evidence="1" id="KW-0472">Membrane</keyword>
<comment type="caution">
    <text evidence="2">The sequence shown here is derived from an EMBL/GenBank/DDBJ whole genome shotgun (WGS) entry which is preliminary data.</text>
</comment>
<evidence type="ECO:0000313" key="2">
    <source>
        <dbReference type="EMBL" id="GGY48223.1"/>
    </source>
</evidence>
<keyword evidence="1" id="KW-1133">Transmembrane helix</keyword>
<proteinExistence type="predicted"/>
<reference evidence="2" key="2">
    <citation type="submission" date="2022-12" db="EMBL/GenBank/DDBJ databases">
        <authorList>
            <person name="Sun Q."/>
            <person name="Kim S."/>
        </authorList>
    </citation>
    <scope>NUCLEOTIDE SEQUENCE</scope>
    <source>
        <strain evidence="2">KCTC 12343</strain>
    </source>
</reference>
<dbReference type="Pfam" id="PF07963">
    <property type="entry name" value="N_methyl"/>
    <property type="match status" value="1"/>
</dbReference>
<evidence type="ECO:0000313" key="3">
    <source>
        <dbReference type="Proteomes" id="UP000628442"/>
    </source>
</evidence>